<keyword evidence="3" id="KW-1185">Reference proteome</keyword>
<dbReference type="SUPFAM" id="SSF82199">
    <property type="entry name" value="SET domain"/>
    <property type="match status" value="1"/>
</dbReference>
<feature type="domain" description="SET" evidence="1">
    <location>
        <begin position="70"/>
        <end position="127"/>
    </location>
</feature>
<dbReference type="InterPro" id="IPR046341">
    <property type="entry name" value="SET_dom_sf"/>
</dbReference>
<organism evidence="2 3">
    <name type="scientific">Austropuccinia psidii MF-1</name>
    <dbReference type="NCBI Taxonomy" id="1389203"/>
    <lineage>
        <taxon>Eukaryota</taxon>
        <taxon>Fungi</taxon>
        <taxon>Dikarya</taxon>
        <taxon>Basidiomycota</taxon>
        <taxon>Pucciniomycotina</taxon>
        <taxon>Pucciniomycetes</taxon>
        <taxon>Pucciniales</taxon>
        <taxon>Sphaerophragmiaceae</taxon>
        <taxon>Austropuccinia</taxon>
    </lineage>
</organism>
<evidence type="ECO:0000313" key="2">
    <source>
        <dbReference type="EMBL" id="MBW0520710.1"/>
    </source>
</evidence>
<proteinExistence type="predicted"/>
<dbReference type="Gene3D" id="2.170.270.10">
    <property type="entry name" value="SET domain"/>
    <property type="match status" value="1"/>
</dbReference>
<sequence>MTIEIKQLVKLSDNLEIIQGPDGSFASKLISLKEFSSGEVLATLGKECRTTHIKAYTSVQFLEESDNKEEAQLAHFELGSELVFINHSCEPNVAFHLPDGLKGLEEGRWCLKALSNIQEGVALTFAYFSTEWDMAQPFVCQCGSKSCLGEILGAKYLSQELLDRYFINDHIKRLKQKQKTSNLAEHVLPS</sequence>
<dbReference type="Pfam" id="PF00856">
    <property type="entry name" value="SET"/>
    <property type="match status" value="1"/>
</dbReference>
<dbReference type="PANTHER" id="PTHR12350">
    <property type="entry name" value="HISTONE-LYSINE N-METHYLTRANSFERASE-RELATED"/>
    <property type="match status" value="1"/>
</dbReference>
<accession>A0A9Q3EDB9</accession>
<protein>
    <recommendedName>
        <fullName evidence="1">SET domain-containing protein</fullName>
    </recommendedName>
</protein>
<gene>
    <name evidence="2" type="ORF">O181_060425</name>
</gene>
<dbReference type="OrthoDB" id="5984008at2759"/>
<dbReference type="EMBL" id="AVOT02028276">
    <property type="protein sequence ID" value="MBW0520710.1"/>
    <property type="molecule type" value="Genomic_DNA"/>
</dbReference>
<dbReference type="PANTHER" id="PTHR12350:SF19">
    <property type="entry name" value="SET DOMAIN-CONTAINING PROTEIN"/>
    <property type="match status" value="1"/>
</dbReference>
<dbReference type="InterPro" id="IPR053201">
    <property type="entry name" value="Flavunoidine_N-MTase"/>
</dbReference>
<evidence type="ECO:0000313" key="3">
    <source>
        <dbReference type="Proteomes" id="UP000765509"/>
    </source>
</evidence>
<dbReference type="Proteomes" id="UP000765509">
    <property type="component" value="Unassembled WGS sequence"/>
</dbReference>
<dbReference type="InterPro" id="IPR001214">
    <property type="entry name" value="SET_dom"/>
</dbReference>
<evidence type="ECO:0000259" key="1">
    <source>
        <dbReference type="Pfam" id="PF00856"/>
    </source>
</evidence>
<dbReference type="AlphaFoldDB" id="A0A9Q3EDB9"/>
<name>A0A9Q3EDB9_9BASI</name>
<reference evidence="2" key="1">
    <citation type="submission" date="2021-03" db="EMBL/GenBank/DDBJ databases">
        <title>Draft genome sequence of rust myrtle Austropuccinia psidii MF-1, a brazilian biotype.</title>
        <authorList>
            <person name="Quecine M.C."/>
            <person name="Pachon D.M.R."/>
            <person name="Bonatelli M.L."/>
            <person name="Correr F.H."/>
            <person name="Franceschini L.M."/>
            <person name="Leite T.F."/>
            <person name="Margarido G.R.A."/>
            <person name="Almeida C.A."/>
            <person name="Ferrarezi J.A."/>
            <person name="Labate C.A."/>
        </authorList>
    </citation>
    <scope>NUCLEOTIDE SEQUENCE</scope>
    <source>
        <strain evidence="2">MF-1</strain>
    </source>
</reference>
<comment type="caution">
    <text evidence="2">The sequence shown here is derived from an EMBL/GenBank/DDBJ whole genome shotgun (WGS) entry which is preliminary data.</text>
</comment>